<evidence type="ECO:0000313" key="4">
    <source>
        <dbReference type="EMBL" id="UQX90223.1"/>
    </source>
</evidence>
<feature type="transmembrane region" description="Helical" evidence="2">
    <location>
        <begin position="167"/>
        <end position="192"/>
    </location>
</feature>
<feature type="transmembrane region" description="Helical" evidence="2">
    <location>
        <begin position="246"/>
        <end position="266"/>
    </location>
</feature>
<feature type="compositionally biased region" description="Low complexity" evidence="1">
    <location>
        <begin position="1"/>
        <end position="16"/>
    </location>
</feature>
<accession>A0ABY4R4P4</accession>
<feature type="transmembrane region" description="Helical" evidence="2">
    <location>
        <begin position="84"/>
        <end position="106"/>
    </location>
</feature>
<feature type="transmembrane region" description="Helical" evidence="2">
    <location>
        <begin position="36"/>
        <end position="56"/>
    </location>
</feature>
<organism evidence="4 5">
    <name type="scientific">Jatrophihabitans telluris</name>
    <dbReference type="NCBI Taxonomy" id="2038343"/>
    <lineage>
        <taxon>Bacteria</taxon>
        <taxon>Bacillati</taxon>
        <taxon>Actinomycetota</taxon>
        <taxon>Actinomycetes</taxon>
        <taxon>Jatrophihabitantales</taxon>
        <taxon>Jatrophihabitantaceae</taxon>
        <taxon>Jatrophihabitans</taxon>
    </lineage>
</organism>
<feature type="domain" description="CAAX prenyl protease 2/Lysostaphin resistance protein A-like" evidence="3">
    <location>
        <begin position="169"/>
        <end position="257"/>
    </location>
</feature>
<name>A0ABY4R4P4_9ACTN</name>
<keyword evidence="2" id="KW-1133">Transmembrane helix</keyword>
<feature type="region of interest" description="Disordered" evidence="1">
    <location>
        <begin position="1"/>
        <end position="28"/>
    </location>
</feature>
<evidence type="ECO:0000259" key="3">
    <source>
        <dbReference type="Pfam" id="PF02517"/>
    </source>
</evidence>
<protein>
    <submittedName>
        <fullName evidence="4">CPBP family intramembrane metalloprotease</fullName>
    </submittedName>
</protein>
<gene>
    <name evidence="4" type="ORF">M6D93_09535</name>
</gene>
<keyword evidence="2" id="KW-0812">Transmembrane</keyword>
<feature type="transmembrane region" description="Helical" evidence="2">
    <location>
        <begin position="127"/>
        <end position="147"/>
    </location>
</feature>
<sequence length="273" mass="29428">MSAPAPSSPESSPESSGNISPETSPEKSRRHHGLEILLVLGVSLGISALNSLINFADIQTRSGGFRHAVATLNNAQNPREWVDLSYQLVGILSGVVPALFALYLLSRSPGGSGFGIGFDRLRARWDALSGAGLAALIGLPGIGLVYLARQLGINAEIVASGLADTWYRYPVLVLSGIQNGFYEEIIMVGFLLTRLRQRGWPAWQAILLSAVIRGSYHTYQGAGAFVGNFVMGAIFGYFFTRTRRVLPLVIAHSIIDVASFIGYALLHDKVSWI</sequence>
<reference evidence="4" key="2">
    <citation type="submission" date="2022-05" db="EMBL/GenBank/DDBJ databases">
        <authorList>
            <person name="Kim J.-S."/>
            <person name="Lee K."/>
            <person name="Suh M."/>
            <person name="Eom M."/>
            <person name="Kim J.-S."/>
            <person name="Kim D.-S."/>
            <person name="Ko S.-H."/>
            <person name="Shin Y."/>
            <person name="Lee J.-S."/>
        </authorList>
    </citation>
    <scope>NUCLEOTIDE SEQUENCE</scope>
    <source>
        <strain evidence="4">N237</strain>
    </source>
</reference>
<proteinExistence type="predicted"/>
<keyword evidence="4" id="KW-0482">Metalloprotease</keyword>
<dbReference type="EMBL" id="CP097332">
    <property type="protein sequence ID" value="UQX90223.1"/>
    <property type="molecule type" value="Genomic_DNA"/>
</dbReference>
<dbReference type="Proteomes" id="UP001056336">
    <property type="component" value="Chromosome"/>
</dbReference>
<dbReference type="RefSeq" id="WP_249774119.1">
    <property type="nucleotide sequence ID" value="NZ_CP097332.1"/>
</dbReference>
<keyword evidence="4" id="KW-0645">Protease</keyword>
<dbReference type="InterPro" id="IPR003675">
    <property type="entry name" value="Rce1/LyrA-like_dom"/>
</dbReference>
<keyword evidence="2" id="KW-0472">Membrane</keyword>
<dbReference type="GO" id="GO:0008237">
    <property type="term" value="F:metallopeptidase activity"/>
    <property type="evidence" value="ECO:0007669"/>
    <property type="project" value="UniProtKB-KW"/>
</dbReference>
<keyword evidence="5" id="KW-1185">Reference proteome</keyword>
<evidence type="ECO:0000313" key="5">
    <source>
        <dbReference type="Proteomes" id="UP001056336"/>
    </source>
</evidence>
<evidence type="ECO:0000256" key="2">
    <source>
        <dbReference type="SAM" id="Phobius"/>
    </source>
</evidence>
<keyword evidence="4" id="KW-0378">Hydrolase</keyword>
<feature type="transmembrane region" description="Helical" evidence="2">
    <location>
        <begin position="222"/>
        <end position="239"/>
    </location>
</feature>
<dbReference type="Pfam" id="PF02517">
    <property type="entry name" value="Rce1-like"/>
    <property type="match status" value="1"/>
</dbReference>
<reference evidence="4" key="1">
    <citation type="journal article" date="2018" name="Int. J. Syst. Evol. Microbiol.">
        <title>Jatrophihabitans telluris sp. nov., isolated from sediment soil of lava forest wetlands and the emended description of the genus Jatrophihabitans.</title>
        <authorList>
            <person name="Lee K.C."/>
            <person name="Suh M.K."/>
            <person name="Eom M.K."/>
            <person name="Kim K.K."/>
            <person name="Kim J.S."/>
            <person name="Kim D.S."/>
            <person name="Ko S.H."/>
            <person name="Shin Y.K."/>
            <person name="Lee J.S."/>
        </authorList>
    </citation>
    <scope>NUCLEOTIDE SEQUENCE</scope>
    <source>
        <strain evidence="4">N237</strain>
    </source>
</reference>
<evidence type="ECO:0000256" key="1">
    <source>
        <dbReference type="SAM" id="MobiDB-lite"/>
    </source>
</evidence>